<dbReference type="OrthoDB" id="861753at2"/>
<evidence type="ECO:0000313" key="2">
    <source>
        <dbReference type="EMBL" id="PZX47659.1"/>
    </source>
</evidence>
<evidence type="ECO:0008006" key="4">
    <source>
        <dbReference type="Google" id="ProtNLM"/>
    </source>
</evidence>
<gene>
    <name evidence="2" type="ORF">LV85_03849</name>
</gene>
<accession>A0A2W7R0R4</accession>
<keyword evidence="1" id="KW-0472">Membrane</keyword>
<comment type="caution">
    <text evidence="2">The sequence shown here is derived from an EMBL/GenBank/DDBJ whole genome shotgun (WGS) entry which is preliminary data.</text>
</comment>
<evidence type="ECO:0000256" key="1">
    <source>
        <dbReference type="SAM" id="Phobius"/>
    </source>
</evidence>
<feature type="transmembrane region" description="Helical" evidence="1">
    <location>
        <begin position="317"/>
        <end position="337"/>
    </location>
</feature>
<feature type="transmembrane region" description="Helical" evidence="1">
    <location>
        <begin position="74"/>
        <end position="91"/>
    </location>
</feature>
<feature type="transmembrane region" description="Helical" evidence="1">
    <location>
        <begin position="344"/>
        <end position="361"/>
    </location>
</feature>
<name>A0A2W7R0R4_9BACT</name>
<feature type="transmembrane region" description="Helical" evidence="1">
    <location>
        <begin position="151"/>
        <end position="178"/>
    </location>
</feature>
<feature type="transmembrane region" description="Helical" evidence="1">
    <location>
        <begin position="98"/>
        <end position="116"/>
    </location>
</feature>
<protein>
    <recommendedName>
        <fullName evidence="4">Glycosyltransferase RgtA/B/C/D-like domain-containing protein</fullName>
    </recommendedName>
</protein>
<keyword evidence="1" id="KW-1133">Transmembrane helix</keyword>
<reference evidence="2 3" key="1">
    <citation type="submission" date="2018-06" db="EMBL/GenBank/DDBJ databases">
        <title>Genomic Encyclopedia of Archaeal and Bacterial Type Strains, Phase II (KMG-II): from individual species to whole genera.</title>
        <authorList>
            <person name="Goeker M."/>
        </authorList>
    </citation>
    <scope>NUCLEOTIDE SEQUENCE [LARGE SCALE GENOMIC DNA]</scope>
    <source>
        <strain evidence="2 3">DSM 19830</strain>
    </source>
</reference>
<feature type="transmembrane region" description="Helical" evidence="1">
    <location>
        <begin position="367"/>
        <end position="385"/>
    </location>
</feature>
<dbReference type="AlphaFoldDB" id="A0A2W7R0R4"/>
<feature type="transmembrane region" description="Helical" evidence="1">
    <location>
        <begin position="184"/>
        <end position="205"/>
    </location>
</feature>
<dbReference type="EMBL" id="QKZT01000023">
    <property type="protein sequence ID" value="PZX47659.1"/>
    <property type="molecule type" value="Genomic_DNA"/>
</dbReference>
<evidence type="ECO:0000313" key="3">
    <source>
        <dbReference type="Proteomes" id="UP000248882"/>
    </source>
</evidence>
<dbReference type="Proteomes" id="UP000248882">
    <property type="component" value="Unassembled WGS sequence"/>
</dbReference>
<feature type="transmembrane region" description="Helical" evidence="1">
    <location>
        <begin position="226"/>
        <end position="251"/>
    </location>
</feature>
<proteinExistence type="predicted"/>
<keyword evidence="1" id="KW-0812">Transmembrane</keyword>
<organism evidence="2 3">
    <name type="scientific">Algoriphagus chordae</name>
    <dbReference type="NCBI Taxonomy" id="237019"/>
    <lineage>
        <taxon>Bacteria</taxon>
        <taxon>Pseudomonadati</taxon>
        <taxon>Bacteroidota</taxon>
        <taxon>Cytophagia</taxon>
        <taxon>Cytophagales</taxon>
        <taxon>Cyclobacteriaceae</taxon>
        <taxon>Algoriphagus</taxon>
    </lineage>
</organism>
<dbReference type="RefSeq" id="WP_111322489.1">
    <property type="nucleotide sequence ID" value="NZ_QKZT01000023.1"/>
</dbReference>
<feature type="transmembrane region" description="Helical" evidence="1">
    <location>
        <begin position="290"/>
        <end position="311"/>
    </location>
</feature>
<feature type="transmembrane region" description="Helical" evidence="1">
    <location>
        <begin position="122"/>
        <end position="139"/>
    </location>
</feature>
<keyword evidence="3" id="KW-1185">Reference proteome</keyword>
<sequence length="508" mass="57297">MNKILAGCTVLSLLLIFFGINRGFDISDEGLYALLAVPDQENIAGIFNYDLFFKLFYKITEIEFGIVGLRGLRLFFYLSAAISLTFFWKNLAGASKLLIDHFLLSLLGLFAGYGFLPQSLSYNSLSVVLVCFWLALISLKDRSIIQHVLIGLVLAGLAYVKITACLGLGLLTLAWMILGNKVKLLSLLSLVLPFAAVEMLLYFVLDDYALSRMVEATHMMGNRNEYSFLLLLKYSAVGFFWLALVSIPFLISSAIRTSRPKLASLILVLGLFILVWIAYATTITGEWNHVVLLSTVAILAFFAPRLPFAAISTNQRFLALVLLVLPFVLHFGSNVYLLRLGIHYWVFWLLAAFYMCSLLHVKFLKYIRASVGIVTVLLVANGIWIHPFEQEALWNATEEWSYGKESQIKLSKNQIDLLNIMEPLLNDEEELLAFYRIPGIPYLLGKTSPKSPGFWTKSQVAFYFPNGISDNLIINHPHNSLPLGLDSNYHKKMFSMPNGEQLQVLWRD</sequence>
<feature type="transmembrane region" description="Helical" evidence="1">
    <location>
        <begin position="263"/>
        <end position="283"/>
    </location>
</feature>